<comment type="similarity">
    <text evidence="5">Belongs to the Rap family.</text>
</comment>
<evidence type="ECO:0000256" key="2">
    <source>
        <dbReference type="ARBA" id="ARBA00022490"/>
    </source>
</evidence>
<dbReference type="AlphaFoldDB" id="A0A7D4CH98"/>
<evidence type="ECO:0000256" key="8">
    <source>
        <dbReference type="SAM" id="Phobius"/>
    </source>
</evidence>
<dbReference type="Proteomes" id="UP000500961">
    <property type="component" value="Chromosome"/>
</dbReference>
<dbReference type="PANTHER" id="PTHR46630">
    <property type="entry name" value="TETRATRICOPEPTIDE REPEAT PROTEIN 29"/>
    <property type="match status" value="1"/>
</dbReference>
<dbReference type="InterPro" id="IPR001932">
    <property type="entry name" value="PPM-type_phosphatase-like_dom"/>
</dbReference>
<evidence type="ECO:0000256" key="3">
    <source>
        <dbReference type="ARBA" id="ARBA00022737"/>
    </source>
</evidence>
<keyword evidence="2" id="KW-0963">Cytoplasm</keyword>
<evidence type="ECO:0000313" key="12">
    <source>
        <dbReference type="Proteomes" id="UP000500961"/>
    </source>
</evidence>
<feature type="domain" description="PPM-type phosphatase" evidence="10">
    <location>
        <begin position="533"/>
        <end position="731"/>
    </location>
</feature>
<dbReference type="InterPro" id="IPR011990">
    <property type="entry name" value="TPR-like_helical_dom_sf"/>
</dbReference>
<keyword evidence="8" id="KW-1133">Transmembrane helix</keyword>
<dbReference type="Pfam" id="PF07228">
    <property type="entry name" value="SpoIIE"/>
    <property type="match status" value="1"/>
</dbReference>
<comment type="subcellular location">
    <subcellularLocation>
        <location evidence="1">Cytoplasm</location>
    </subcellularLocation>
</comment>
<feature type="coiled-coil region" evidence="7">
    <location>
        <begin position="424"/>
        <end position="465"/>
    </location>
</feature>
<reference evidence="11 12" key="1">
    <citation type="submission" date="2019-07" db="EMBL/GenBank/DDBJ databases">
        <title>Thalassofilum flectens gen. nov., sp. nov., a novel moderate thermophilic anaerobe from a shallow sea hot spring in Kunashir Island (Russia), representing a new family in the order Bacteroidales, and proposal of Thalassofilacea fam. nov.</title>
        <authorList>
            <person name="Kochetkova T.V."/>
            <person name="Podosokorskaya O.A."/>
            <person name="Novikov A."/>
            <person name="Elcheninov A.G."/>
            <person name="Toshchakov S.V."/>
            <person name="Kublanov I.V."/>
        </authorList>
    </citation>
    <scope>NUCLEOTIDE SEQUENCE [LARGE SCALE GENOMIC DNA]</scope>
    <source>
        <strain evidence="11 12">38-H</strain>
    </source>
</reference>
<keyword evidence="3" id="KW-0677">Repeat</keyword>
<dbReference type="KEGG" id="ttz:FHG85_08955"/>
<protein>
    <submittedName>
        <fullName evidence="11">Tetratricopeptide repeat protein</fullName>
    </submittedName>
</protein>
<accession>A0A7D4CH98</accession>
<keyword evidence="12" id="KW-1185">Reference proteome</keyword>
<dbReference type="SUPFAM" id="SSF48452">
    <property type="entry name" value="TPR-like"/>
    <property type="match status" value="3"/>
</dbReference>
<dbReference type="PROSITE" id="PS50005">
    <property type="entry name" value="TPR"/>
    <property type="match status" value="4"/>
</dbReference>
<dbReference type="InterPro" id="IPR036457">
    <property type="entry name" value="PPM-type-like_dom_sf"/>
</dbReference>
<evidence type="ECO:0000259" key="10">
    <source>
        <dbReference type="Pfam" id="PF07228"/>
    </source>
</evidence>
<keyword evidence="8" id="KW-0812">Transmembrane</keyword>
<evidence type="ECO:0000256" key="7">
    <source>
        <dbReference type="SAM" id="Coils"/>
    </source>
</evidence>
<evidence type="ECO:0000256" key="1">
    <source>
        <dbReference type="ARBA" id="ARBA00004496"/>
    </source>
</evidence>
<evidence type="ECO:0000256" key="4">
    <source>
        <dbReference type="ARBA" id="ARBA00022803"/>
    </source>
</evidence>
<dbReference type="Gene3D" id="1.25.40.10">
    <property type="entry name" value="Tetratricopeptide repeat domain"/>
    <property type="match status" value="3"/>
</dbReference>
<dbReference type="Gene3D" id="3.60.40.10">
    <property type="entry name" value="PPM-type phosphatase domain"/>
    <property type="match status" value="1"/>
</dbReference>
<feature type="signal peptide" evidence="9">
    <location>
        <begin position="1"/>
        <end position="26"/>
    </location>
</feature>
<feature type="transmembrane region" description="Helical" evidence="8">
    <location>
        <begin position="405"/>
        <end position="424"/>
    </location>
</feature>
<feature type="repeat" description="TPR" evidence="6">
    <location>
        <begin position="203"/>
        <end position="236"/>
    </location>
</feature>
<dbReference type="PANTHER" id="PTHR46630:SF1">
    <property type="entry name" value="TETRATRICOPEPTIDE REPEAT PROTEIN 29"/>
    <property type="match status" value="1"/>
</dbReference>
<gene>
    <name evidence="11" type="ORF">FHG85_08955</name>
</gene>
<keyword evidence="4 6" id="KW-0802">TPR repeat</keyword>
<keyword evidence="8" id="KW-0472">Membrane</keyword>
<evidence type="ECO:0000256" key="5">
    <source>
        <dbReference type="ARBA" id="ARBA00038253"/>
    </source>
</evidence>
<proteinExistence type="inferred from homology"/>
<dbReference type="Pfam" id="PF13424">
    <property type="entry name" value="TPR_12"/>
    <property type="match status" value="2"/>
</dbReference>
<dbReference type="SMART" id="SM00028">
    <property type="entry name" value="TPR"/>
    <property type="match status" value="6"/>
</dbReference>
<dbReference type="GO" id="GO:0005737">
    <property type="term" value="C:cytoplasm"/>
    <property type="evidence" value="ECO:0007669"/>
    <property type="project" value="UniProtKB-SubCell"/>
</dbReference>
<evidence type="ECO:0000256" key="9">
    <source>
        <dbReference type="SAM" id="SignalP"/>
    </source>
</evidence>
<keyword evidence="7" id="KW-0175">Coiled coil</keyword>
<name>A0A7D4CH98_9BACT</name>
<feature type="chain" id="PRO_5029903813" evidence="9">
    <location>
        <begin position="27"/>
        <end position="732"/>
    </location>
</feature>
<evidence type="ECO:0000256" key="6">
    <source>
        <dbReference type="PROSITE-ProRule" id="PRU00339"/>
    </source>
</evidence>
<evidence type="ECO:0000313" key="11">
    <source>
        <dbReference type="EMBL" id="QKG80386.1"/>
    </source>
</evidence>
<feature type="repeat" description="TPR" evidence="6">
    <location>
        <begin position="163"/>
        <end position="196"/>
    </location>
</feature>
<dbReference type="InterPro" id="IPR051476">
    <property type="entry name" value="Bac_ResReg_Asp_Phosphatase"/>
</dbReference>
<dbReference type="RefSeq" id="WP_173075056.1">
    <property type="nucleotide sequence ID" value="NZ_CP041345.1"/>
</dbReference>
<dbReference type="InterPro" id="IPR019734">
    <property type="entry name" value="TPR_rpt"/>
</dbReference>
<organism evidence="11 12">
    <name type="scientific">Tenuifilum thalassicum</name>
    <dbReference type="NCBI Taxonomy" id="2590900"/>
    <lineage>
        <taxon>Bacteria</taxon>
        <taxon>Pseudomonadati</taxon>
        <taxon>Bacteroidota</taxon>
        <taxon>Bacteroidia</taxon>
        <taxon>Bacteroidales</taxon>
        <taxon>Tenuifilaceae</taxon>
        <taxon>Tenuifilum</taxon>
    </lineage>
</organism>
<feature type="repeat" description="TPR" evidence="6">
    <location>
        <begin position="283"/>
        <end position="316"/>
    </location>
</feature>
<sequence length="732" mass="84512">MGKKTAFCVQFLLSTLLTLSVLFTIAQTSNYSRPDFEKDSVFASQLFNQIENLYFDNQDDSCLLLINKALPFFDKLNLTNYKILSLGYRGAINRYLGNFKDALSDLSKVLNYYEQIGNQKGQASVLNQIGAIYRQRGDYPTALDYYFKSLYQYQKINYKRGISSVLNNIGVVHMYQKLYDKALEYYEMSLVIEEELENDDGMATSYLNIGEIYKKKGNLDKASDYYLKALIYSNKTNDLDAIGTIYNELAGINIERGNLTDAPRYLNLARETFLKTKSPIRIAESEINFGKYYLQIGNLNQATKHFSSALDIADKNNLLEISSNAHRYLNRIYEKLNNIPLAYKHFKKYIETRDSIFNEENTRKSLQAEFFYKFEQQQEQHRIEQAKKKTEYQQKLKRDRTIRNFLIAIISLSGLFIGLILFSLRKIEHKNKELAERQNEILEKNEELLQQQEEILAQRDEIERKNLILEQTQQILADKNERMISSIEYAKTIQSALLPKPEQLDKIFNDYFIIFQPKDIVSGDFYWVSNDSQYTYAAVMDCTGHGVPGAFMSMIGNTLLNKIVNEWKINTPSKILELLNDQLREALKQKTGKNIVLAGIDIAFVTIDRKNKKIAFSGAARPLLIIQNGVMNLVKGNIRSTGGFQPAKLKPYEDVTFDILSPTYLYLFSDGYVDQISADKKKFGIKRFTEIIELSYTKPMKVQQELLNQLMEGHLHGADQIDDICILGLRID</sequence>
<feature type="repeat" description="TPR" evidence="6">
    <location>
        <begin position="123"/>
        <end position="156"/>
    </location>
</feature>
<dbReference type="EMBL" id="CP041345">
    <property type="protein sequence ID" value="QKG80386.1"/>
    <property type="molecule type" value="Genomic_DNA"/>
</dbReference>
<keyword evidence="9" id="KW-0732">Signal</keyword>